<dbReference type="SUPFAM" id="SSF51735">
    <property type="entry name" value="NAD(P)-binding Rossmann-fold domains"/>
    <property type="match status" value="1"/>
</dbReference>
<evidence type="ECO:0000313" key="4">
    <source>
        <dbReference type="Proteomes" id="UP000782312"/>
    </source>
</evidence>
<dbReference type="PANTHER" id="PTHR42879:SF2">
    <property type="entry name" value="3-OXOACYL-[ACYL-CARRIER-PROTEIN] REDUCTASE FABG"/>
    <property type="match status" value="1"/>
</dbReference>
<proteinExistence type="inferred from homology"/>
<dbReference type="InterPro" id="IPR020904">
    <property type="entry name" value="Sc_DH/Rdtase_CS"/>
</dbReference>
<reference evidence="3" key="1">
    <citation type="submission" date="2020-07" db="EMBL/GenBank/DDBJ databases">
        <title>Huge and variable diversity of episymbiotic CPR bacteria and DPANN archaea in groundwater ecosystems.</title>
        <authorList>
            <person name="He C.Y."/>
            <person name="Keren R."/>
            <person name="Whittaker M."/>
            <person name="Farag I.F."/>
            <person name="Doudna J."/>
            <person name="Cate J.H.D."/>
            <person name="Banfield J.F."/>
        </authorList>
    </citation>
    <scope>NUCLEOTIDE SEQUENCE</scope>
    <source>
        <strain evidence="3">NC_groundwater_763_Ag_S-0.2um_68_21</strain>
    </source>
</reference>
<dbReference type="EMBL" id="JACPUR010000019">
    <property type="protein sequence ID" value="MBI3127854.1"/>
    <property type="molecule type" value="Genomic_DNA"/>
</dbReference>
<dbReference type="InterPro" id="IPR036291">
    <property type="entry name" value="NAD(P)-bd_dom_sf"/>
</dbReference>
<sequence length="243" mass="25246">MAAGGLRPLAGRRIVLTGASRGIGRAAALRLARAGAQVLAVARDAQALTSLAFEAKPAAGRIFAHSCDLASEEEIEALADAAARRLGGVDALVNNAGAGVFRELEALAPGEFEATLAVCLKAPFLLIRALAPYLEASGGEVVNVSSICAVTGFPGAAAYCAAKAGLEGMSRALAEELRPRGIRLSVLRPGATATSMWKDIPGEFDTERMIPPDLVAESLEFLLSQSRRVWTETMVILPPAGRV</sequence>
<gene>
    <name evidence="3" type="ORF">HYZ11_09640</name>
</gene>
<dbReference type="Gene3D" id="3.40.50.720">
    <property type="entry name" value="NAD(P)-binding Rossmann-like Domain"/>
    <property type="match status" value="1"/>
</dbReference>
<dbReference type="PROSITE" id="PS00061">
    <property type="entry name" value="ADH_SHORT"/>
    <property type="match status" value="1"/>
</dbReference>
<dbReference type="FunFam" id="3.40.50.720:FF:000084">
    <property type="entry name" value="Short-chain dehydrogenase reductase"/>
    <property type="match status" value="1"/>
</dbReference>
<dbReference type="PRINTS" id="PR00081">
    <property type="entry name" value="GDHRDH"/>
</dbReference>
<dbReference type="InterPro" id="IPR002347">
    <property type="entry name" value="SDR_fam"/>
</dbReference>
<evidence type="ECO:0000256" key="2">
    <source>
        <dbReference type="RuleBase" id="RU000363"/>
    </source>
</evidence>
<comment type="caution">
    <text evidence="3">The sequence shown here is derived from an EMBL/GenBank/DDBJ whole genome shotgun (WGS) entry which is preliminary data.</text>
</comment>
<dbReference type="AlphaFoldDB" id="A0A932MM36"/>
<dbReference type="Proteomes" id="UP000782312">
    <property type="component" value="Unassembled WGS sequence"/>
</dbReference>
<dbReference type="PANTHER" id="PTHR42879">
    <property type="entry name" value="3-OXOACYL-(ACYL-CARRIER-PROTEIN) REDUCTASE"/>
    <property type="match status" value="1"/>
</dbReference>
<comment type="similarity">
    <text evidence="1 2">Belongs to the short-chain dehydrogenases/reductases (SDR) family.</text>
</comment>
<dbReference type="GO" id="GO:0032787">
    <property type="term" value="P:monocarboxylic acid metabolic process"/>
    <property type="evidence" value="ECO:0007669"/>
    <property type="project" value="UniProtKB-ARBA"/>
</dbReference>
<evidence type="ECO:0000313" key="3">
    <source>
        <dbReference type="EMBL" id="MBI3127854.1"/>
    </source>
</evidence>
<organism evidence="3 4">
    <name type="scientific">Tectimicrobiota bacterium</name>
    <dbReference type="NCBI Taxonomy" id="2528274"/>
    <lineage>
        <taxon>Bacteria</taxon>
        <taxon>Pseudomonadati</taxon>
        <taxon>Nitrospinota/Tectimicrobiota group</taxon>
        <taxon>Candidatus Tectimicrobiota</taxon>
    </lineage>
</organism>
<evidence type="ECO:0000256" key="1">
    <source>
        <dbReference type="ARBA" id="ARBA00006484"/>
    </source>
</evidence>
<dbReference type="CDD" id="cd05233">
    <property type="entry name" value="SDR_c"/>
    <property type="match status" value="1"/>
</dbReference>
<accession>A0A932MM36</accession>
<dbReference type="InterPro" id="IPR050259">
    <property type="entry name" value="SDR"/>
</dbReference>
<name>A0A932MM36_UNCTE</name>
<dbReference type="Pfam" id="PF00106">
    <property type="entry name" value="adh_short"/>
    <property type="match status" value="1"/>
</dbReference>
<protein>
    <submittedName>
        <fullName evidence="3">SDR family oxidoreductase</fullName>
    </submittedName>
</protein>
<dbReference type="PRINTS" id="PR00080">
    <property type="entry name" value="SDRFAMILY"/>
</dbReference>